<evidence type="ECO:0000313" key="1">
    <source>
        <dbReference type="EMBL" id="JAE07427.1"/>
    </source>
</evidence>
<name>A0A0A9F506_ARUDO</name>
<organism evidence="1">
    <name type="scientific">Arundo donax</name>
    <name type="common">Giant reed</name>
    <name type="synonym">Donax arundinaceus</name>
    <dbReference type="NCBI Taxonomy" id="35708"/>
    <lineage>
        <taxon>Eukaryota</taxon>
        <taxon>Viridiplantae</taxon>
        <taxon>Streptophyta</taxon>
        <taxon>Embryophyta</taxon>
        <taxon>Tracheophyta</taxon>
        <taxon>Spermatophyta</taxon>
        <taxon>Magnoliopsida</taxon>
        <taxon>Liliopsida</taxon>
        <taxon>Poales</taxon>
        <taxon>Poaceae</taxon>
        <taxon>PACMAD clade</taxon>
        <taxon>Arundinoideae</taxon>
        <taxon>Arundineae</taxon>
        <taxon>Arundo</taxon>
    </lineage>
</organism>
<reference evidence="1" key="1">
    <citation type="submission" date="2014-09" db="EMBL/GenBank/DDBJ databases">
        <authorList>
            <person name="Magalhaes I.L.F."/>
            <person name="Oliveira U."/>
            <person name="Santos F.R."/>
            <person name="Vidigal T.H.D.A."/>
            <person name="Brescovit A.D."/>
            <person name="Santos A.J."/>
        </authorList>
    </citation>
    <scope>NUCLEOTIDE SEQUENCE</scope>
    <source>
        <tissue evidence="1">Shoot tissue taken approximately 20 cm above the soil surface</tissue>
    </source>
</reference>
<reference evidence="1" key="2">
    <citation type="journal article" date="2015" name="Data Brief">
        <title>Shoot transcriptome of the giant reed, Arundo donax.</title>
        <authorList>
            <person name="Barrero R.A."/>
            <person name="Guerrero F.D."/>
            <person name="Moolhuijzen P."/>
            <person name="Goolsby J.A."/>
            <person name="Tidwell J."/>
            <person name="Bellgard S.E."/>
            <person name="Bellgard M.I."/>
        </authorList>
    </citation>
    <scope>NUCLEOTIDE SEQUENCE</scope>
    <source>
        <tissue evidence="1">Shoot tissue taken approximately 20 cm above the soil surface</tissue>
    </source>
</reference>
<accession>A0A0A9F506</accession>
<sequence length="66" mass="7029">MKGKSKNGSKESSVPQLMGEGLSLDRRIRIGHKLGCMAFAMCDSKLLETPAASSSVAIFSSLERKG</sequence>
<dbReference type="AlphaFoldDB" id="A0A0A9F506"/>
<dbReference type="EMBL" id="GBRH01190469">
    <property type="protein sequence ID" value="JAE07427.1"/>
    <property type="molecule type" value="Transcribed_RNA"/>
</dbReference>
<protein>
    <submittedName>
        <fullName evidence="1">Uncharacterized protein</fullName>
    </submittedName>
</protein>
<proteinExistence type="predicted"/>